<keyword evidence="8 11" id="KW-0472">Membrane</keyword>
<evidence type="ECO:0000256" key="4">
    <source>
        <dbReference type="ARBA" id="ARBA00022448"/>
    </source>
</evidence>
<reference evidence="16 17" key="1">
    <citation type="submission" date="2016-07" db="EMBL/GenBank/DDBJ databases">
        <title>Genome and transcriptome analysis of iron-reducing fermentative bacteria Anoxybacter fermentans.</title>
        <authorList>
            <person name="Zeng X."/>
            <person name="Shao Z."/>
        </authorList>
    </citation>
    <scope>NUCLEOTIDE SEQUENCE [LARGE SCALE GENOMIC DNA]</scope>
    <source>
        <strain evidence="16 17">DY22613</strain>
    </source>
</reference>
<organism evidence="16 17">
    <name type="scientific">Anoxybacter fermentans</name>
    <dbReference type="NCBI Taxonomy" id="1323375"/>
    <lineage>
        <taxon>Bacteria</taxon>
        <taxon>Bacillati</taxon>
        <taxon>Bacillota</taxon>
        <taxon>Clostridia</taxon>
        <taxon>Halanaerobiales</taxon>
        <taxon>Anoxybacter</taxon>
    </lineage>
</organism>
<dbReference type="Gene3D" id="1.20.5.440">
    <property type="entry name" value="ATP synthase delta/epsilon subunit, C-terminal domain"/>
    <property type="match status" value="1"/>
</dbReference>
<evidence type="ECO:0000259" key="14">
    <source>
        <dbReference type="Pfam" id="PF00401"/>
    </source>
</evidence>
<evidence type="ECO:0000256" key="3">
    <source>
        <dbReference type="ARBA" id="ARBA00005712"/>
    </source>
</evidence>
<keyword evidence="5 11" id="KW-1003">Cell membrane</keyword>
<evidence type="ECO:0000256" key="6">
    <source>
        <dbReference type="ARBA" id="ARBA00022781"/>
    </source>
</evidence>
<dbReference type="InterPro" id="IPR001469">
    <property type="entry name" value="ATP_synth_F1_dsu/esu"/>
</dbReference>
<evidence type="ECO:0000256" key="1">
    <source>
        <dbReference type="ARBA" id="ARBA00003543"/>
    </source>
</evidence>
<proteinExistence type="inferred from homology"/>
<keyword evidence="17" id="KW-1185">Reference proteome</keyword>
<feature type="domain" description="ATP synthase epsilon subunit C-terminal" evidence="14">
    <location>
        <begin position="88"/>
        <end position="132"/>
    </location>
</feature>
<feature type="domain" description="ATP synthase F1 complex delta/epsilon subunit N-terminal" evidence="15">
    <location>
        <begin position="7"/>
        <end position="83"/>
    </location>
</feature>
<comment type="subunit">
    <text evidence="11 12">F-type ATPases have 2 components, CF(1) - the catalytic core - and CF(0) - the membrane proton channel. CF(1) has five subunits: alpha(3), beta(3), gamma(1), delta(1), epsilon(1). CF(0) has three main subunits: a, b and c.</text>
</comment>
<protein>
    <recommendedName>
        <fullName evidence="11">ATP synthase epsilon chain</fullName>
    </recommendedName>
    <alternativeName>
        <fullName evidence="11">ATP synthase F1 sector epsilon subunit</fullName>
    </alternativeName>
    <alternativeName>
        <fullName evidence="11">F-ATPase epsilon subunit</fullName>
    </alternativeName>
</protein>
<dbReference type="SUPFAM" id="SSF51344">
    <property type="entry name" value="Epsilon subunit of F1F0-ATP synthase N-terminal domain"/>
    <property type="match status" value="1"/>
</dbReference>
<comment type="similarity">
    <text evidence="3 11 12">Belongs to the ATPase epsilon chain family.</text>
</comment>
<dbReference type="Proteomes" id="UP000267250">
    <property type="component" value="Chromosome"/>
</dbReference>
<keyword evidence="10 11" id="KW-0066">ATP synthesis</keyword>
<dbReference type="HAMAP" id="MF_00530">
    <property type="entry name" value="ATP_synth_epsil_bac"/>
    <property type="match status" value="1"/>
</dbReference>
<feature type="coiled-coil region" evidence="13">
    <location>
        <begin position="91"/>
        <end position="118"/>
    </location>
</feature>
<sequence length="136" mass="14868">MARTIAMDIITPERVVFSDEVEMVIVPALDGLLGVLPGHAPLITGIKIGVVKVKKDGEEFLVSTSGGIMEVHPDQIKMVVETAELPHEIDVERARRAKQRAEERLRNKTAKIDEARARAALERAIARLKAAGKLGE</sequence>
<name>A0A3Q9HS18_9FIRM</name>
<dbReference type="Pfam" id="PF02823">
    <property type="entry name" value="ATP-synt_DE_N"/>
    <property type="match status" value="1"/>
</dbReference>
<evidence type="ECO:0000256" key="10">
    <source>
        <dbReference type="ARBA" id="ARBA00023310"/>
    </source>
</evidence>
<dbReference type="PANTHER" id="PTHR13822:SF10">
    <property type="entry name" value="ATP SYNTHASE EPSILON CHAIN, CHLOROPLASTIC"/>
    <property type="match status" value="1"/>
</dbReference>
<dbReference type="SUPFAM" id="SSF46604">
    <property type="entry name" value="Epsilon subunit of F1F0-ATP synthase C-terminal domain"/>
    <property type="match status" value="1"/>
</dbReference>
<gene>
    <name evidence="11" type="primary">atpC</name>
    <name evidence="16" type="ORF">BBF96_11690</name>
</gene>
<dbReference type="Gene3D" id="2.60.15.10">
    <property type="entry name" value="F0F1 ATP synthase delta/epsilon subunit, N-terminal"/>
    <property type="match status" value="1"/>
</dbReference>
<evidence type="ECO:0000256" key="2">
    <source>
        <dbReference type="ARBA" id="ARBA00004202"/>
    </source>
</evidence>
<evidence type="ECO:0000259" key="15">
    <source>
        <dbReference type="Pfam" id="PF02823"/>
    </source>
</evidence>
<keyword evidence="6 11" id="KW-0375">Hydrogen ion transport</keyword>
<dbReference type="KEGG" id="aft:BBF96_11690"/>
<dbReference type="PANTHER" id="PTHR13822">
    <property type="entry name" value="ATP SYNTHASE DELTA/EPSILON CHAIN"/>
    <property type="match status" value="1"/>
</dbReference>
<dbReference type="NCBIfam" id="TIGR01216">
    <property type="entry name" value="ATP_synt_epsi"/>
    <property type="match status" value="1"/>
</dbReference>
<dbReference type="InterPro" id="IPR020547">
    <property type="entry name" value="ATP_synth_F1_esu_C"/>
</dbReference>
<evidence type="ECO:0000313" key="16">
    <source>
        <dbReference type="EMBL" id="AZR73995.1"/>
    </source>
</evidence>
<dbReference type="RefSeq" id="WP_127017345.1">
    <property type="nucleotide sequence ID" value="NZ_CP016379.1"/>
</dbReference>
<dbReference type="EMBL" id="CP016379">
    <property type="protein sequence ID" value="AZR73995.1"/>
    <property type="molecule type" value="Genomic_DNA"/>
</dbReference>
<evidence type="ECO:0000313" key="17">
    <source>
        <dbReference type="Proteomes" id="UP000267250"/>
    </source>
</evidence>
<keyword evidence="4 11" id="KW-0813">Transport</keyword>
<evidence type="ECO:0000256" key="12">
    <source>
        <dbReference type="RuleBase" id="RU003656"/>
    </source>
</evidence>
<dbReference type="NCBIfam" id="NF001846">
    <property type="entry name" value="PRK00571.1-3"/>
    <property type="match status" value="1"/>
</dbReference>
<dbReference type="GO" id="GO:0005886">
    <property type="term" value="C:plasma membrane"/>
    <property type="evidence" value="ECO:0007669"/>
    <property type="project" value="UniProtKB-SubCell"/>
</dbReference>
<dbReference type="OrthoDB" id="9804110at2"/>
<dbReference type="GO" id="GO:0005524">
    <property type="term" value="F:ATP binding"/>
    <property type="evidence" value="ECO:0007669"/>
    <property type="project" value="UniProtKB-UniRule"/>
</dbReference>
<dbReference type="InterPro" id="IPR020546">
    <property type="entry name" value="ATP_synth_F1_dsu/esu_N"/>
</dbReference>
<keyword evidence="9 11" id="KW-0139">CF(1)</keyword>
<dbReference type="InterPro" id="IPR036771">
    <property type="entry name" value="ATPsynth_dsu/esu_N"/>
</dbReference>
<comment type="subcellular location">
    <subcellularLocation>
        <location evidence="2 11">Cell membrane</location>
        <topology evidence="2 11">Peripheral membrane protein</topology>
    </subcellularLocation>
</comment>
<evidence type="ECO:0000256" key="9">
    <source>
        <dbReference type="ARBA" id="ARBA00023196"/>
    </source>
</evidence>
<dbReference type="AlphaFoldDB" id="A0A3Q9HS18"/>
<keyword evidence="7 11" id="KW-0406">Ion transport</keyword>
<evidence type="ECO:0000256" key="7">
    <source>
        <dbReference type="ARBA" id="ARBA00023065"/>
    </source>
</evidence>
<evidence type="ECO:0000256" key="5">
    <source>
        <dbReference type="ARBA" id="ARBA00022475"/>
    </source>
</evidence>
<dbReference type="Pfam" id="PF00401">
    <property type="entry name" value="ATP-synt_DE"/>
    <property type="match status" value="1"/>
</dbReference>
<dbReference type="NCBIfam" id="NF009980">
    <property type="entry name" value="PRK13446.1"/>
    <property type="match status" value="1"/>
</dbReference>
<keyword evidence="13" id="KW-0175">Coiled coil</keyword>
<dbReference type="InterPro" id="IPR036794">
    <property type="entry name" value="ATP_F1_dsu/esu_C_sf"/>
</dbReference>
<dbReference type="GO" id="GO:0045259">
    <property type="term" value="C:proton-transporting ATP synthase complex"/>
    <property type="evidence" value="ECO:0007669"/>
    <property type="project" value="UniProtKB-KW"/>
</dbReference>
<comment type="function">
    <text evidence="1 11">Produces ATP from ADP in the presence of a proton gradient across the membrane.</text>
</comment>
<evidence type="ECO:0000256" key="11">
    <source>
        <dbReference type="HAMAP-Rule" id="MF_00530"/>
    </source>
</evidence>
<accession>A0A3Q9HS18</accession>
<dbReference type="GO" id="GO:0046933">
    <property type="term" value="F:proton-transporting ATP synthase activity, rotational mechanism"/>
    <property type="evidence" value="ECO:0007669"/>
    <property type="project" value="UniProtKB-UniRule"/>
</dbReference>
<evidence type="ECO:0000256" key="8">
    <source>
        <dbReference type="ARBA" id="ARBA00023136"/>
    </source>
</evidence>
<dbReference type="FunFam" id="1.20.5.440:FF:000001">
    <property type="entry name" value="ATP synthase epsilon chain"/>
    <property type="match status" value="1"/>
</dbReference>
<evidence type="ECO:0000256" key="13">
    <source>
        <dbReference type="SAM" id="Coils"/>
    </source>
</evidence>
<dbReference type="CDD" id="cd12152">
    <property type="entry name" value="F1-ATPase_delta"/>
    <property type="match status" value="1"/>
</dbReference>